<proteinExistence type="predicted"/>
<keyword evidence="3" id="KW-0328">Glycosyltransferase</keyword>
<feature type="non-terminal residue" evidence="3">
    <location>
        <position position="1"/>
    </location>
</feature>
<dbReference type="EC" id="2.4.-.-" evidence="3"/>
<sequence>DTEIKLAAREAELSTVQLKLARSVEHAETEVEARRDVEARLAAREAELSTLQSELERLLKQSTAEVAQMVNTVDSLANRLRMIETSTTWRVAARLMPILIRARPVLRPIVGATRRLAAAGRGEDAQPGGASADVTKLALDLTLQTSLVPEWHETESRYRLRVDEEILQKRRKGPTEMAGLIAPYVVVPLQPIPPGIRRSKILHVIPNVFVGGSTQLIIDILQHLSHLYEQEVLTSARWRGGDHVGMTVHCVSDANSNSIREIYHSYAPDIIHIHYWGLTDDPWYKAAFDALDAAPGAQVVENVNTPIAPMIVPRVNHYVFVSEYVRTEFGSAVADPDASSVIYPGIDLSRFSKSYDGHDAKNAIGMVYRLENDKLREDAIDLFIEVVKRRPRTRAVIVGGGSFLEGYINRTIAADVRENFHFTGYVPYEDLPDLYDTFSIFVAPVWKESFGQVSPFAMAKGLAVAGYAVGALPEIVGRTETFATDLHETSNIIVNLLNAPQHLQEVGDRNRARATTMFAVETMVERYNDLYSKLLQERTSRLMGS</sequence>
<dbReference type="CDD" id="cd03801">
    <property type="entry name" value="GT4_PimA-like"/>
    <property type="match status" value="1"/>
</dbReference>
<name>A0ABW0J1L3_9HYPH</name>
<evidence type="ECO:0000259" key="2">
    <source>
        <dbReference type="Pfam" id="PF00534"/>
    </source>
</evidence>
<evidence type="ECO:0000313" key="3">
    <source>
        <dbReference type="EMBL" id="MFC5423630.1"/>
    </source>
</evidence>
<keyword evidence="1" id="KW-0175">Coiled coil</keyword>
<reference evidence="4" key="1">
    <citation type="journal article" date="2019" name="Int. J. Syst. Evol. Microbiol.">
        <title>The Global Catalogue of Microorganisms (GCM) 10K type strain sequencing project: providing services to taxonomists for standard genome sequencing and annotation.</title>
        <authorList>
            <consortium name="The Broad Institute Genomics Platform"/>
            <consortium name="The Broad Institute Genome Sequencing Center for Infectious Disease"/>
            <person name="Wu L."/>
            <person name="Ma J."/>
        </authorList>
    </citation>
    <scope>NUCLEOTIDE SEQUENCE [LARGE SCALE GENOMIC DNA]</scope>
    <source>
        <strain evidence="4">NCAIM B.01391</strain>
    </source>
</reference>
<dbReference type="GO" id="GO:0016757">
    <property type="term" value="F:glycosyltransferase activity"/>
    <property type="evidence" value="ECO:0007669"/>
    <property type="project" value="UniProtKB-KW"/>
</dbReference>
<dbReference type="Pfam" id="PF00534">
    <property type="entry name" value="Glycos_transf_1"/>
    <property type="match status" value="1"/>
</dbReference>
<keyword evidence="3" id="KW-0808">Transferase</keyword>
<dbReference type="SUPFAM" id="SSF53756">
    <property type="entry name" value="UDP-Glycosyltransferase/glycogen phosphorylase"/>
    <property type="match status" value="1"/>
</dbReference>
<evidence type="ECO:0000256" key="1">
    <source>
        <dbReference type="SAM" id="Coils"/>
    </source>
</evidence>
<gene>
    <name evidence="3" type="ORF">ACFPOB_29240</name>
</gene>
<dbReference type="PANTHER" id="PTHR45947">
    <property type="entry name" value="SULFOQUINOVOSYL TRANSFERASE SQD2"/>
    <property type="match status" value="1"/>
</dbReference>
<dbReference type="InterPro" id="IPR001296">
    <property type="entry name" value="Glyco_trans_1"/>
</dbReference>
<keyword evidence="4" id="KW-1185">Reference proteome</keyword>
<organism evidence="3 4">
    <name type="scientific">Bosea eneae</name>
    <dbReference type="NCBI Taxonomy" id="151454"/>
    <lineage>
        <taxon>Bacteria</taxon>
        <taxon>Pseudomonadati</taxon>
        <taxon>Pseudomonadota</taxon>
        <taxon>Alphaproteobacteria</taxon>
        <taxon>Hyphomicrobiales</taxon>
        <taxon>Boseaceae</taxon>
        <taxon>Bosea</taxon>
    </lineage>
</organism>
<dbReference type="Gene3D" id="3.40.50.2000">
    <property type="entry name" value="Glycogen Phosphorylase B"/>
    <property type="match status" value="2"/>
</dbReference>
<protein>
    <submittedName>
        <fullName evidence="3">Glycosyltransferase</fullName>
        <ecNumber evidence="3">2.4.-.-</ecNumber>
    </submittedName>
</protein>
<dbReference type="Proteomes" id="UP001596053">
    <property type="component" value="Unassembled WGS sequence"/>
</dbReference>
<comment type="caution">
    <text evidence="3">The sequence shown here is derived from an EMBL/GenBank/DDBJ whole genome shotgun (WGS) entry which is preliminary data.</text>
</comment>
<feature type="domain" description="Glycosyl transferase family 1" evidence="2">
    <location>
        <begin position="359"/>
        <end position="481"/>
    </location>
</feature>
<dbReference type="RefSeq" id="WP_377801710.1">
    <property type="nucleotide sequence ID" value="NZ_JBHSLW010000085.1"/>
</dbReference>
<evidence type="ECO:0000313" key="4">
    <source>
        <dbReference type="Proteomes" id="UP001596053"/>
    </source>
</evidence>
<dbReference type="PANTHER" id="PTHR45947:SF3">
    <property type="entry name" value="SULFOQUINOVOSYL TRANSFERASE SQD2"/>
    <property type="match status" value="1"/>
</dbReference>
<feature type="coiled-coil region" evidence="1">
    <location>
        <begin position="34"/>
        <end position="79"/>
    </location>
</feature>
<dbReference type="InterPro" id="IPR050194">
    <property type="entry name" value="Glycosyltransferase_grp1"/>
</dbReference>
<accession>A0ABW0J1L3</accession>
<dbReference type="EMBL" id="JBHSLW010000085">
    <property type="protein sequence ID" value="MFC5423630.1"/>
    <property type="molecule type" value="Genomic_DNA"/>
</dbReference>